<keyword evidence="2" id="KW-0961">Cell wall biogenesis/degradation</keyword>
<feature type="domain" description="SH3b" evidence="5">
    <location>
        <begin position="73"/>
        <end position="136"/>
    </location>
</feature>
<dbReference type="SMART" id="SM00646">
    <property type="entry name" value="Ami_3"/>
    <property type="match status" value="1"/>
</dbReference>
<dbReference type="Gene3D" id="2.30.30.40">
    <property type="entry name" value="SH3 Domains"/>
    <property type="match status" value="1"/>
</dbReference>
<feature type="compositionally biased region" description="Low complexity" evidence="3">
    <location>
        <begin position="36"/>
        <end position="49"/>
    </location>
</feature>
<evidence type="ECO:0000256" key="3">
    <source>
        <dbReference type="SAM" id="MobiDB-lite"/>
    </source>
</evidence>
<feature type="signal peptide" evidence="4">
    <location>
        <begin position="1"/>
        <end position="21"/>
    </location>
</feature>
<evidence type="ECO:0000313" key="7">
    <source>
        <dbReference type="Proteomes" id="UP001429357"/>
    </source>
</evidence>
<feature type="region of interest" description="Disordered" evidence="3">
    <location>
        <begin position="29"/>
        <end position="55"/>
    </location>
</feature>
<dbReference type="InterPro" id="IPR003646">
    <property type="entry name" value="SH3-like_bac-type"/>
</dbReference>
<dbReference type="Proteomes" id="UP001429357">
    <property type="component" value="Unassembled WGS sequence"/>
</dbReference>
<dbReference type="PROSITE" id="PS51781">
    <property type="entry name" value="SH3B"/>
    <property type="match status" value="1"/>
</dbReference>
<dbReference type="PANTHER" id="PTHR30404">
    <property type="entry name" value="N-ACETYLMURAMOYL-L-ALANINE AMIDASE"/>
    <property type="match status" value="1"/>
</dbReference>
<feature type="chain" id="PRO_5045923922" evidence="4">
    <location>
        <begin position="22"/>
        <end position="328"/>
    </location>
</feature>
<accession>A0ABV0F302</accession>
<comment type="caution">
    <text evidence="6">The sequence shown here is derived from an EMBL/GenBank/DDBJ whole genome shotgun (WGS) entry which is preliminary data.</text>
</comment>
<evidence type="ECO:0000256" key="4">
    <source>
        <dbReference type="SAM" id="SignalP"/>
    </source>
</evidence>
<dbReference type="Pfam" id="PF08239">
    <property type="entry name" value="SH3_3"/>
    <property type="match status" value="1"/>
</dbReference>
<dbReference type="EMBL" id="MAEI02000001">
    <property type="protein sequence ID" value="MEO1782428.1"/>
    <property type="molecule type" value="Genomic_DNA"/>
</dbReference>
<dbReference type="InterPro" id="IPR050695">
    <property type="entry name" value="N-acetylmuramoyl_amidase_3"/>
</dbReference>
<sequence length="328" mass="36588">MKNKWLWLVALAALATGIVVAGMKMQDQAPEVTPETSTTNSDLQTTTTSEAKERGVTEEKMVEVYVDPALYDTSSAEETPYDYVSVREKADTESEVLTKLHRGEWATYIKTEGDYVKVRADSGKEGYIPKANTNEVQTIQRLEKATDVSQLSVVLDAGHGGIDTGAESLDGNVYEKDLTLNTVKVVGKLLEENGVAVTYTRTDDTLLSLENVNKLSLKTNPDIFISIHYDNYDYPNQAHGFTTYYYYRDGQKLGNLVSQQLAASLPLTNNDVRFGNYYVIRQTYIPTSLLLELGYVNSDHDLSEITKEDYPEKVAQGLLKALEQYVAE</sequence>
<gene>
    <name evidence="6" type="ORF">BAU18_002022</name>
</gene>
<evidence type="ECO:0000256" key="2">
    <source>
        <dbReference type="ARBA" id="ARBA00023316"/>
    </source>
</evidence>
<dbReference type="InterPro" id="IPR002508">
    <property type="entry name" value="MurNAc-LAA_cat"/>
</dbReference>
<proteinExistence type="predicted"/>
<organism evidence="6 7">
    <name type="scientific">Enterococcus diestrammenae</name>
    <dbReference type="NCBI Taxonomy" id="1155073"/>
    <lineage>
        <taxon>Bacteria</taxon>
        <taxon>Bacillati</taxon>
        <taxon>Bacillota</taxon>
        <taxon>Bacilli</taxon>
        <taxon>Lactobacillales</taxon>
        <taxon>Enterococcaceae</taxon>
        <taxon>Enterococcus</taxon>
    </lineage>
</organism>
<dbReference type="SUPFAM" id="SSF53187">
    <property type="entry name" value="Zn-dependent exopeptidases"/>
    <property type="match status" value="1"/>
</dbReference>
<dbReference type="Pfam" id="PF01520">
    <property type="entry name" value="Amidase_3"/>
    <property type="match status" value="1"/>
</dbReference>
<reference evidence="6 7" key="2">
    <citation type="submission" date="2024-02" db="EMBL/GenBank/DDBJ databases">
        <title>The Genome Sequence of Enterococcus diestrammenae JM9A.</title>
        <authorList>
            <person name="Earl A."/>
            <person name="Manson A."/>
            <person name="Gilmore M."/>
            <person name="Sanders J."/>
            <person name="Shea T."/>
            <person name="Howe W."/>
            <person name="Livny J."/>
            <person name="Cuomo C."/>
            <person name="Neafsey D."/>
            <person name="Birren B."/>
        </authorList>
    </citation>
    <scope>NUCLEOTIDE SEQUENCE [LARGE SCALE GENOMIC DNA]</scope>
    <source>
        <strain evidence="6 7">JM9A</strain>
    </source>
</reference>
<dbReference type="SMART" id="SM00287">
    <property type="entry name" value="SH3b"/>
    <property type="match status" value="1"/>
</dbReference>
<dbReference type="Gene3D" id="3.40.630.40">
    <property type="entry name" value="Zn-dependent exopeptidases"/>
    <property type="match status" value="1"/>
</dbReference>
<dbReference type="PANTHER" id="PTHR30404:SF7">
    <property type="entry name" value="CELL WALL AMIDASE LYTH-RELATED"/>
    <property type="match status" value="1"/>
</dbReference>
<keyword evidence="7" id="KW-1185">Reference proteome</keyword>
<dbReference type="CDD" id="cd02696">
    <property type="entry name" value="MurNAc-LAA"/>
    <property type="match status" value="1"/>
</dbReference>
<reference evidence="7" key="1">
    <citation type="submission" date="2016-06" db="EMBL/GenBank/DDBJ databases">
        <title>Four novel species of enterococci isolated from chicken manure.</title>
        <authorList>
            <person name="Van Tyne D."/>
        </authorList>
    </citation>
    <scope>NUCLEOTIDE SEQUENCE [LARGE SCALE GENOMIC DNA]</scope>
    <source>
        <strain evidence="7">JM9A</strain>
    </source>
</reference>
<keyword evidence="1" id="KW-0378">Hydrolase</keyword>
<evidence type="ECO:0000313" key="6">
    <source>
        <dbReference type="EMBL" id="MEO1782428.1"/>
    </source>
</evidence>
<evidence type="ECO:0000259" key="5">
    <source>
        <dbReference type="PROSITE" id="PS51781"/>
    </source>
</evidence>
<protein>
    <submittedName>
        <fullName evidence="6">N-acetylmuramoyl-L-alanine amidase</fullName>
    </submittedName>
</protein>
<keyword evidence="4" id="KW-0732">Signal</keyword>
<dbReference type="RefSeq" id="WP_161869131.1">
    <property type="nucleotide sequence ID" value="NZ_MAEI02000001.1"/>
</dbReference>
<evidence type="ECO:0000256" key="1">
    <source>
        <dbReference type="ARBA" id="ARBA00022801"/>
    </source>
</evidence>
<name>A0ABV0F302_9ENTE</name>